<dbReference type="EMBL" id="JXLC01000026">
    <property type="protein sequence ID" value="OJG88180.1"/>
    <property type="molecule type" value="Genomic_DNA"/>
</dbReference>
<name>A0A0S3KDS7_9ENTE</name>
<gene>
    <name evidence="6" type="ORF">ATZ33_13815</name>
    <name evidence="7" type="ORF">RV15_GL001839</name>
</gene>
<protein>
    <submittedName>
        <fullName evidence="7">Uncharacterized protein</fullName>
    </submittedName>
</protein>
<dbReference type="AlphaFoldDB" id="A0A0S3KDS7"/>
<evidence type="ECO:0000256" key="4">
    <source>
        <dbReference type="ARBA" id="ARBA00093779"/>
    </source>
</evidence>
<proteinExistence type="inferred from homology"/>
<dbReference type="InterPro" id="IPR058928">
    <property type="entry name" value="EsxC"/>
</dbReference>
<feature type="compositionally biased region" description="Low complexity" evidence="5">
    <location>
        <begin position="35"/>
        <end position="45"/>
    </location>
</feature>
<dbReference type="Proteomes" id="UP000065511">
    <property type="component" value="Chromosome"/>
</dbReference>
<keyword evidence="8" id="KW-1185">Reference proteome</keyword>
<feature type="compositionally biased region" description="Basic and acidic residues" evidence="5">
    <location>
        <begin position="99"/>
        <end position="135"/>
    </location>
</feature>
<comment type="subcellular location">
    <subcellularLocation>
        <location evidence="1">Secreted</location>
    </subcellularLocation>
</comment>
<reference evidence="7 9" key="1">
    <citation type="submission" date="2014-12" db="EMBL/GenBank/DDBJ databases">
        <title>Draft genome sequences of 29 type strains of Enterococci.</title>
        <authorList>
            <person name="Zhong Z."/>
            <person name="Sun Z."/>
            <person name="Liu W."/>
            <person name="Zhang W."/>
            <person name="Zhang H."/>
        </authorList>
    </citation>
    <scope>NUCLEOTIDE SEQUENCE [LARGE SCALE GENOMIC DNA]</scope>
    <source>
        <strain evidence="7 9">DSM 22801</strain>
    </source>
</reference>
<feature type="region of interest" description="Disordered" evidence="5">
    <location>
        <begin position="86"/>
        <end position="135"/>
    </location>
</feature>
<sequence>MAFQTGFYKEQRDNYKKLASELKSLLSDHQKKSKSTSTILTTYKSQAPEMSASDLPSKHYVTSAKSIAANLQSYINKVKQNQESLTQAQQRASEVAQEYAEKYEAEKQREKEHNDAVRAEKKRKEDEERERRKNR</sequence>
<keyword evidence="3" id="KW-0843">Virulence</keyword>
<evidence type="ECO:0000313" key="7">
    <source>
        <dbReference type="EMBL" id="OJG88180.1"/>
    </source>
</evidence>
<dbReference type="EMBL" id="CP013614">
    <property type="protein sequence ID" value="ALS02424.1"/>
    <property type="molecule type" value="Genomic_DNA"/>
</dbReference>
<dbReference type="KEGG" id="ess:ATZ33_13815"/>
<evidence type="ECO:0000313" key="8">
    <source>
        <dbReference type="Proteomes" id="UP000065511"/>
    </source>
</evidence>
<dbReference type="Pfam" id="PF26323">
    <property type="entry name" value="EsxC"/>
    <property type="match status" value="1"/>
</dbReference>
<feature type="region of interest" description="Disordered" evidence="5">
    <location>
        <begin position="26"/>
        <end position="54"/>
    </location>
</feature>
<evidence type="ECO:0000256" key="2">
    <source>
        <dbReference type="ARBA" id="ARBA00022525"/>
    </source>
</evidence>
<evidence type="ECO:0000256" key="3">
    <source>
        <dbReference type="ARBA" id="ARBA00023026"/>
    </source>
</evidence>
<keyword evidence="2" id="KW-0964">Secreted</keyword>
<evidence type="ECO:0000256" key="1">
    <source>
        <dbReference type="ARBA" id="ARBA00004613"/>
    </source>
</evidence>
<dbReference type="Proteomes" id="UP000183039">
    <property type="component" value="Unassembled WGS sequence"/>
</dbReference>
<accession>A0A0S3KDS7</accession>
<evidence type="ECO:0000313" key="6">
    <source>
        <dbReference type="EMBL" id="ALS02424.1"/>
    </source>
</evidence>
<evidence type="ECO:0000256" key="5">
    <source>
        <dbReference type="SAM" id="MobiDB-lite"/>
    </source>
</evidence>
<dbReference type="RefSeq" id="WP_071878825.1">
    <property type="nucleotide sequence ID" value="NZ_JXLC01000026.1"/>
</dbReference>
<reference evidence="6 8" key="2">
    <citation type="submission" date="2015-12" db="EMBL/GenBank/DDBJ databases">
        <authorList>
            <person name="Lauer A."/>
            <person name="Humrighouse B."/>
            <person name="Loparev V."/>
            <person name="Shewmaker P.L."/>
            <person name="Whitney A.M."/>
            <person name="McLaughlin R.W."/>
        </authorList>
    </citation>
    <scope>NUCLEOTIDE SEQUENCE [LARGE SCALE GENOMIC DNA]</scope>
    <source>
        <strain evidence="6 8">LMG 23085</strain>
    </source>
</reference>
<comment type="similarity">
    <text evidence="4">Belongs to the EsxC family.</text>
</comment>
<evidence type="ECO:0000313" key="9">
    <source>
        <dbReference type="Proteomes" id="UP000183039"/>
    </source>
</evidence>
<organism evidence="7 9">
    <name type="scientific">Enterococcus silesiacus</name>
    <dbReference type="NCBI Taxonomy" id="332949"/>
    <lineage>
        <taxon>Bacteria</taxon>
        <taxon>Bacillati</taxon>
        <taxon>Bacillota</taxon>
        <taxon>Bacilli</taxon>
        <taxon>Lactobacillales</taxon>
        <taxon>Enterococcaceae</taxon>
        <taxon>Enterococcus</taxon>
    </lineage>
</organism>